<dbReference type="InterPro" id="IPR002110">
    <property type="entry name" value="Ankyrin_rpt"/>
</dbReference>
<proteinExistence type="predicted"/>
<evidence type="ECO:0008006" key="7">
    <source>
        <dbReference type="Google" id="ProtNLM"/>
    </source>
</evidence>
<feature type="compositionally biased region" description="Polar residues" evidence="4">
    <location>
        <begin position="383"/>
        <end position="397"/>
    </location>
</feature>
<reference evidence="5 6" key="1">
    <citation type="journal article" date="2021" name="J. Hered.">
        <title>A chromosome-level genome assembly of the parasitoid wasp, Cotesia glomerata (Hymenoptera: Braconidae).</title>
        <authorList>
            <person name="Pinto B.J."/>
            <person name="Weis J.J."/>
            <person name="Gamble T."/>
            <person name="Ode P.J."/>
            <person name="Paul R."/>
            <person name="Zaspel J.M."/>
        </authorList>
    </citation>
    <scope>NUCLEOTIDE SEQUENCE [LARGE SCALE GENOMIC DNA]</scope>
    <source>
        <strain evidence="5">CgM1</strain>
    </source>
</reference>
<dbReference type="PANTHER" id="PTHR24124:SF14">
    <property type="entry name" value="CHROMOSOME UNDETERMINED SCAFFOLD_25, WHOLE GENOME SHOTGUN SEQUENCE"/>
    <property type="match status" value="1"/>
</dbReference>
<keyword evidence="6" id="KW-1185">Reference proteome</keyword>
<feature type="compositionally biased region" description="Basic and acidic residues" evidence="4">
    <location>
        <begin position="193"/>
        <end position="205"/>
    </location>
</feature>
<keyword evidence="1" id="KW-0677">Repeat</keyword>
<protein>
    <recommendedName>
        <fullName evidence="7">NF-kappa-B inhibitor zeta</fullName>
    </recommendedName>
</protein>
<evidence type="ECO:0000313" key="5">
    <source>
        <dbReference type="EMBL" id="KAH0535818.1"/>
    </source>
</evidence>
<dbReference type="GO" id="GO:0010468">
    <property type="term" value="P:regulation of gene expression"/>
    <property type="evidence" value="ECO:0007669"/>
    <property type="project" value="TreeGrafter"/>
</dbReference>
<evidence type="ECO:0000256" key="1">
    <source>
        <dbReference type="ARBA" id="ARBA00022737"/>
    </source>
</evidence>
<dbReference type="AlphaFoldDB" id="A0AAV7HYP8"/>
<dbReference type="PROSITE" id="PS50088">
    <property type="entry name" value="ANK_REPEAT"/>
    <property type="match status" value="1"/>
</dbReference>
<dbReference type="PANTHER" id="PTHR24124">
    <property type="entry name" value="ANKYRIN REPEAT FAMILY A"/>
    <property type="match status" value="1"/>
</dbReference>
<evidence type="ECO:0000256" key="4">
    <source>
        <dbReference type="SAM" id="MobiDB-lite"/>
    </source>
</evidence>
<organism evidence="5 6">
    <name type="scientific">Cotesia glomerata</name>
    <name type="common">Lepidopteran parasitic wasp</name>
    <name type="synonym">Apanteles glomeratus</name>
    <dbReference type="NCBI Taxonomy" id="32391"/>
    <lineage>
        <taxon>Eukaryota</taxon>
        <taxon>Metazoa</taxon>
        <taxon>Ecdysozoa</taxon>
        <taxon>Arthropoda</taxon>
        <taxon>Hexapoda</taxon>
        <taxon>Insecta</taxon>
        <taxon>Pterygota</taxon>
        <taxon>Neoptera</taxon>
        <taxon>Endopterygota</taxon>
        <taxon>Hymenoptera</taxon>
        <taxon>Apocrita</taxon>
        <taxon>Ichneumonoidea</taxon>
        <taxon>Braconidae</taxon>
        <taxon>Microgastrinae</taxon>
        <taxon>Cotesia</taxon>
    </lineage>
</organism>
<evidence type="ECO:0000313" key="6">
    <source>
        <dbReference type="Proteomes" id="UP000826195"/>
    </source>
</evidence>
<feature type="region of interest" description="Disordered" evidence="4">
    <location>
        <begin position="34"/>
        <end position="75"/>
    </location>
</feature>
<dbReference type="Gene3D" id="1.25.40.20">
    <property type="entry name" value="Ankyrin repeat-containing domain"/>
    <property type="match status" value="1"/>
</dbReference>
<evidence type="ECO:0000256" key="2">
    <source>
        <dbReference type="ARBA" id="ARBA00023043"/>
    </source>
</evidence>
<dbReference type="SUPFAM" id="SSF48403">
    <property type="entry name" value="Ankyrin repeat"/>
    <property type="match status" value="1"/>
</dbReference>
<dbReference type="Pfam" id="PF12796">
    <property type="entry name" value="Ank_2"/>
    <property type="match status" value="1"/>
</dbReference>
<feature type="region of interest" description="Disordered" evidence="4">
    <location>
        <begin position="334"/>
        <end position="404"/>
    </location>
</feature>
<dbReference type="EMBL" id="JAHXZJ010002982">
    <property type="protein sequence ID" value="KAH0535818.1"/>
    <property type="molecule type" value="Genomic_DNA"/>
</dbReference>
<feature type="compositionally biased region" description="Low complexity" evidence="4">
    <location>
        <begin position="57"/>
        <end position="66"/>
    </location>
</feature>
<dbReference type="GO" id="GO:0005634">
    <property type="term" value="C:nucleus"/>
    <property type="evidence" value="ECO:0007669"/>
    <property type="project" value="TreeGrafter"/>
</dbReference>
<keyword evidence="2 3" id="KW-0040">ANK repeat</keyword>
<dbReference type="PROSITE" id="PS50297">
    <property type="entry name" value="ANK_REP_REGION"/>
    <property type="match status" value="1"/>
</dbReference>
<feature type="region of interest" description="Disordered" evidence="4">
    <location>
        <begin position="193"/>
        <end position="230"/>
    </location>
</feature>
<comment type="caution">
    <text evidence="5">The sequence shown here is derived from an EMBL/GenBank/DDBJ whole genome shotgun (WGS) entry which is preliminary data.</text>
</comment>
<dbReference type="SMART" id="SM00248">
    <property type="entry name" value="ANK"/>
    <property type="match status" value="4"/>
</dbReference>
<dbReference type="InterPro" id="IPR036770">
    <property type="entry name" value="Ankyrin_rpt-contain_sf"/>
</dbReference>
<evidence type="ECO:0000256" key="3">
    <source>
        <dbReference type="PROSITE-ProRule" id="PRU00023"/>
    </source>
</evidence>
<name>A0AAV7HYP8_COTGL</name>
<dbReference type="Proteomes" id="UP000826195">
    <property type="component" value="Unassembled WGS sequence"/>
</dbReference>
<gene>
    <name evidence="5" type="ORF">KQX54_019497</name>
</gene>
<feature type="repeat" description="ANK" evidence="3">
    <location>
        <begin position="849"/>
        <end position="889"/>
    </location>
</feature>
<sequence>MRICGKPRLPVLWMRQEVEDCHWNCSSDVENNYQPNSPSMDSSLKINSSKLSHHSSSESSISSEQSVPSDTVDSDNAPLYVKSKLLPHDREITINSDEIKLHSSDTEDRSAINANETFISGNKFNDIIEKIVELKFSSDNIDDDKKLCAINNNKNLNNNNNNFDEKISKINTTYKNCIIVASNLTREEKKLNVNKNEENDDDLRVRGPVRPLSNQPRRKPYCQFSGSSDSVTDMQQSYSLDIESTAQQIMSISNYSDLLIPCLDKLEGTNNYSSNVSDSEWILNNYDCDETNAGDNSCDKKQQIPAIIINENSLTSEESLIEKLNLQGFQSAQSDVSSYTNPSPVFSENWPDSPTSANSYNVMSSRSHSRASSRAHSPGSSANIGSPSIPNHFTSESPPDFSNRLNNWRVPTSFSSSSSSNHSFGDTSSPSNYQQSLDLRVKDQLEFEFADFSPWYGNCESSSTIVNSTDNPNDIDTFGVLNDNIQVVLNVVTPPDSKAASPPRDQKRRYDFNENKNDLCSVANNGGINLGNTASLIASAQNDLNGDFNKSHAVTSYNITQNIYQENLMNTEEEMNFEEELERHLLSSFAEDNIHNNKHYSNESLSTSGSVNNYSPEYNDFSSMYGTENQSSPSVSEPCFNNSWNSQQNIPFNDFQIPETVSSFRHNRYRRNSLRNIAPWPSLNLPQTAATKKLKDQLDPRDVEKAMRHLLKKSTEYLSAQDKDGDTLLMCLVGNPHELEKWKAYLMPMVERIRTLDDGLSLKNNREEDVLYLAAVNCPQMPEVTGYLAAVMMQAGIDISQQLYRRRGDTLIHAVVAHGDKHLPILQELLTLKTSQGNSVFDLSKSNYAGRTPLHVAAEVHDPQGSGINSVNVVRLLLANGADPKIKESTCGNTALHLAVSVSCDPALVKVLLMKNGREAVNIQNRNNNTALHMAAAASNNIQLDKQMNVCSNLIKAGGLTNIINQHGCTPLALVPADRKKYIRDIFSKKI</sequence>
<feature type="compositionally biased region" description="Polar residues" evidence="4">
    <location>
        <begin position="334"/>
        <end position="363"/>
    </location>
</feature>
<accession>A0AAV7HYP8</accession>